<evidence type="ECO:0000313" key="4">
    <source>
        <dbReference type="Proteomes" id="UP000218327"/>
    </source>
</evidence>
<evidence type="ECO:0000256" key="1">
    <source>
        <dbReference type="SAM" id="SignalP"/>
    </source>
</evidence>
<comment type="caution">
    <text evidence="3">The sequence shown here is derived from an EMBL/GenBank/DDBJ whole genome shotgun (WGS) entry which is preliminary data.</text>
</comment>
<feature type="chain" id="PRO_5012336625" evidence="1">
    <location>
        <begin position="22"/>
        <end position="191"/>
    </location>
</feature>
<evidence type="ECO:0000259" key="2">
    <source>
        <dbReference type="PROSITE" id="PS50914"/>
    </source>
</evidence>
<name>A0A2A5B0R8_9GAMM</name>
<dbReference type="InterPro" id="IPR007055">
    <property type="entry name" value="BON_dom"/>
</dbReference>
<dbReference type="PROSITE" id="PS50914">
    <property type="entry name" value="BON"/>
    <property type="match status" value="2"/>
</dbReference>
<dbReference type="AlphaFoldDB" id="A0A2A5B0R8"/>
<dbReference type="PANTHER" id="PTHR34606:SF4">
    <property type="entry name" value="OUTER MEMBRANE LIPOPROTEIN DOLP"/>
    <property type="match status" value="1"/>
</dbReference>
<accession>A0A2A5B0R8</accession>
<dbReference type="Gene3D" id="3.30.1340.30">
    <property type="match status" value="1"/>
</dbReference>
<proteinExistence type="predicted"/>
<reference evidence="4" key="1">
    <citation type="submission" date="2017-08" db="EMBL/GenBank/DDBJ databases">
        <title>A dynamic microbial community with high functional redundancy inhabits the cold, oxic subseafloor aquifer.</title>
        <authorList>
            <person name="Tully B.J."/>
            <person name="Wheat C.G."/>
            <person name="Glazer B.T."/>
            <person name="Huber J.A."/>
        </authorList>
    </citation>
    <scope>NUCLEOTIDE SEQUENCE [LARGE SCALE GENOMIC DNA]</scope>
</reference>
<organism evidence="3 4">
    <name type="scientific">SAR86 cluster bacterium</name>
    <dbReference type="NCBI Taxonomy" id="2030880"/>
    <lineage>
        <taxon>Bacteria</taxon>
        <taxon>Pseudomonadati</taxon>
        <taxon>Pseudomonadota</taxon>
        <taxon>Gammaproteobacteria</taxon>
        <taxon>SAR86 cluster</taxon>
    </lineage>
</organism>
<dbReference type="Proteomes" id="UP000218327">
    <property type="component" value="Unassembled WGS sequence"/>
</dbReference>
<gene>
    <name evidence="3" type="ORF">COA96_08085</name>
</gene>
<feature type="signal peptide" evidence="1">
    <location>
        <begin position="1"/>
        <end position="21"/>
    </location>
</feature>
<feature type="domain" description="BON" evidence="2">
    <location>
        <begin position="124"/>
        <end position="191"/>
    </location>
</feature>
<dbReference type="InterPro" id="IPR051686">
    <property type="entry name" value="Lipoprotein_DolP"/>
</dbReference>
<dbReference type="PROSITE" id="PS51257">
    <property type="entry name" value="PROKAR_LIPOPROTEIN"/>
    <property type="match status" value="1"/>
</dbReference>
<feature type="domain" description="BON" evidence="2">
    <location>
        <begin position="45"/>
        <end position="115"/>
    </location>
</feature>
<protein>
    <submittedName>
        <fullName evidence="3">Phospholipid-binding protein</fullName>
    </submittedName>
</protein>
<sequence>MTSPKSAFILFLLLLSSCTTILVRTTGEQGITEDPTKRTTGAVVEDRSIETKVVVNMKSQETSFQQAHFDVISHNGVVLLVGQVESDALKSRATEIASQASTKIKRIHNELEVSGKTSLLSRSNDTWIATKVRTLMLANSNVPSGQVRVIAENGSIYLMGLVNQADGDNAANLARNVSGVIKVVKVFEYIN</sequence>
<dbReference type="PANTHER" id="PTHR34606">
    <property type="entry name" value="BON DOMAIN-CONTAINING PROTEIN"/>
    <property type="match status" value="1"/>
</dbReference>
<keyword evidence="1" id="KW-0732">Signal</keyword>
<dbReference type="EMBL" id="NVVJ01000020">
    <property type="protein sequence ID" value="PCJ25092.1"/>
    <property type="molecule type" value="Genomic_DNA"/>
</dbReference>
<evidence type="ECO:0000313" key="3">
    <source>
        <dbReference type="EMBL" id="PCJ25092.1"/>
    </source>
</evidence>
<dbReference type="Pfam" id="PF04972">
    <property type="entry name" value="BON"/>
    <property type="match status" value="2"/>
</dbReference>